<dbReference type="Proteomes" id="UP000595437">
    <property type="component" value="Chromosome 2"/>
</dbReference>
<evidence type="ECO:0000313" key="3">
    <source>
        <dbReference type="EMBL" id="QQP57656.1"/>
    </source>
</evidence>
<dbReference type="InterPro" id="IPR012677">
    <property type="entry name" value="Nucleotide-bd_a/b_plait_sf"/>
</dbReference>
<accession>A0A7T8KKS2</accession>
<dbReference type="Gene3D" id="3.30.70.330">
    <property type="match status" value="1"/>
</dbReference>
<dbReference type="AlphaFoldDB" id="A0A7T8KKS2"/>
<dbReference type="OrthoDB" id="1049195at2759"/>
<name>A0A7T8KKS2_CALRO</name>
<dbReference type="InterPro" id="IPR000504">
    <property type="entry name" value="RRM_dom"/>
</dbReference>
<dbReference type="EMBL" id="CP045891">
    <property type="protein sequence ID" value="QQP57656.1"/>
    <property type="molecule type" value="Genomic_DNA"/>
</dbReference>
<keyword evidence="1" id="KW-0694">RNA-binding</keyword>
<organism evidence="3 4">
    <name type="scientific">Caligus rogercresseyi</name>
    <name type="common">Sea louse</name>
    <dbReference type="NCBI Taxonomy" id="217165"/>
    <lineage>
        <taxon>Eukaryota</taxon>
        <taxon>Metazoa</taxon>
        <taxon>Ecdysozoa</taxon>
        <taxon>Arthropoda</taxon>
        <taxon>Crustacea</taxon>
        <taxon>Multicrustacea</taxon>
        <taxon>Hexanauplia</taxon>
        <taxon>Copepoda</taxon>
        <taxon>Siphonostomatoida</taxon>
        <taxon>Caligidae</taxon>
        <taxon>Caligus</taxon>
    </lineage>
</organism>
<dbReference type="SUPFAM" id="SSF54928">
    <property type="entry name" value="RNA-binding domain, RBD"/>
    <property type="match status" value="1"/>
</dbReference>
<dbReference type="PANTHER" id="PTHR19965">
    <property type="entry name" value="RNA AND EXPORT FACTOR BINDING PROTEIN"/>
    <property type="match status" value="1"/>
</dbReference>
<dbReference type="GO" id="GO:0006406">
    <property type="term" value="P:mRNA export from nucleus"/>
    <property type="evidence" value="ECO:0007669"/>
    <property type="project" value="TreeGrafter"/>
</dbReference>
<reference evidence="4" key="1">
    <citation type="submission" date="2021-01" db="EMBL/GenBank/DDBJ databases">
        <title>Caligus Genome Assembly.</title>
        <authorList>
            <person name="Gallardo-Escarate C."/>
        </authorList>
    </citation>
    <scope>NUCLEOTIDE SEQUENCE [LARGE SCALE GENOMIC DNA]</scope>
</reference>
<dbReference type="Pfam" id="PF00076">
    <property type="entry name" value="RRM_1"/>
    <property type="match status" value="1"/>
</dbReference>
<dbReference type="GO" id="GO:0005634">
    <property type="term" value="C:nucleus"/>
    <property type="evidence" value="ECO:0007669"/>
    <property type="project" value="TreeGrafter"/>
</dbReference>
<sequence length="78" mass="9058">MEPRQIRRWCPSRRREHRSGPVKLVVENLDFGVSDSDIQELFSEFGRLKAAAVHYDRSADPWAQRTSFLSGRAMLSRP</sequence>
<gene>
    <name evidence="3" type="ORF">FKW44_002719</name>
</gene>
<keyword evidence="4" id="KW-1185">Reference proteome</keyword>
<protein>
    <submittedName>
        <fullName evidence="3">RNA and export factor-binding protein 2</fullName>
    </submittedName>
</protein>
<dbReference type="GO" id="GO:0003729">
    <property type="term" value="F:mRNA binding"/>
    <property type="evidence" value="ECO:0007669"/>
    <property type="project" value="TreeGrafter"/>
</dbReference>
<dbReference type="InterPro" id="IPR051229">
    <property type="entry name" value="ALYREF_mRNA_export"/>
</dbReference>
<dbReference type="InterPro" id="IPR035979">
    <property type="entry name" value="RBD_domain_sf"/>
</dbReference>
<feature type="domain" description="RRM" evidence="2">
    <location>
        <begin position="24"/>
        <end position="56"/>
    </location>
</feature>
<evidence type="ECO:0000313" key="4">
    <source>
        <dbReference type="Proteomes" id="UP000595437"/>
    </source>
</evidence>
<evidence type="ECO:0000259" key="2">
    <source>
        <dbReference type="Pfam" id="PF00076"/>
    </source>
</evidence>
<evidence type="ECO:0000256" key="1">
    <source>
        <dbReference type="ARBA" id="ARBA00022884"/>
    </source>
</evidence>
<proteinExistence type="predicted"/>
<dbReference type="PANTHER" id="PTHR19965:SF82">
    <property type="entry name" value="THO COMPLEX SUBUNIT 4"/>
    <property type="match status" value="1"/>
</dbReference>